<feature type="coiled-coil region" evidence="1">
    <location>
        <begin position="14"/>
        <end position="80"/>
    </location>
</feature>
<keyword evidence="4" id="KW-1185">Reference proteome</keyword>
<dbReference type="EC" id="2.4.-.-" evidence="3"/>
<keyword evidence="3" id="KW-0808">Transferase</keyword>
<evidence type="ECO:0000259" key="2">
    <source>
        <dbReference type="Pfam" id="PF00535"/>
    </source>
</evidence>
<dbReference type="CDD" id="cd04186">
    <property type="entry name" value="GT_2_like_c"/>
    <property type="match status" value="1"/>
</dbReference>
<keyword evidence="1" id="KW-0175">Coiled coil</keyword>
<sequence>MQNDINDTLPETVLISLRSRIAKQRQELIALKQQLQQAQDLAAQTAALQQQQAEQLLAERDQARAERDAARLDVQRVLNRKVVRWVDALKGVVRPSPARAEATTQRVAQSEEVSVEQQEVGLHADIVVCVHNALPDVKACLASVLRYTTLPYRLILVDDGSQEDTAAYLKAFAFEQGAHLIRHEAALGYTLAANRGMQATSGRYVVLLNSDTLVTPQWLERLVATAEVHPVVGIVGPLSNTASWQSVPEFEQDGDWATNPLPAGMSIERFSQLLALRAGRLNPHMPFLNGFCLLIKRQLIDQIGLFDEETFAKGYGEENDYCLRARAAGFVLLLADDCYVYHAQSKSYSHERRQLLAEAAGRALAAKHGQAIIDAGVQQCRHSPVLQGIRARARQLLARQTLVDEGRRRWEGKRMLFVLPVVNAGGGGNVVVSEVRALQEMGVDARIVNLAHHASSFEAAYPNLNLPVIYVEGESELAAIAGDYDAIVATAYHTAFWIHRVGLLHPKLMLGYYVQDFEPYFFEPQSAQYQRALASYQLDSRIRLLTKTRWNEAELARIGAKASRIGISYEVDLYRPANRASQRFPEGKIRIAAMVRPTSPRRSPLLTMQVLRDIKLRYSDQVEIVLFGIDRYDLAWSTYQTDFEYELLGVCDQAQLAAAFRDIDIFTDFSTFQAMGLTALEAMSSGVAVIAPEAGGASEFIRHRENALLVDTRSKAACIDAVSELITNHALRDALQRQALLDVPIYHPQGVAYRILQTLFEEESA</sequence>
<dbReference type="GO" id="GO:0016757">
    <property type="term" value="F:glycosyltransferase activity"/>
    <property type="evidence" value="ECO:0007669"/>
    <property type="project" value="UniProtKB-KW"/>
</dbReference>
<gene>
    <name evidence="3" type="ORF">PZA18_01880</name>
</gene>
<feature type="domain" description="Glycosyltransferase 2-like" evidence="2">
    <location>
        <begin position="126"/>
        <end position="303"/>
    </location>
</feature>
<proteinExistence type="predicted"/>
<dbReference type="RefSeq" id="WP_284099083.1">
    <property type="nucleotide sequence ID" value="NZ_JARRAF010000002.1"/>
</dbReference>
<dbReference type="PANTHER" id="PTHR43179:SF7">
    <property type="entry name" value="RHAMNOSYLTRANSFERASE WBBL"/>
    <property type="match status" value="1"/>
</dbReference>
<dbReference type="Pfam" id="PF00535">
    <property type="entry name" value="Glycos_transf_2"/>
    <property type="match status" value="1"/>
</dbReference>
<dbReference type="CDD" id="cd03801">
    <property type="entry name" value="GT4_PimA-like"/>
    <property type="match status" value="1"/>
</dbReference>
<dbReference type="Gene3D" id="3.40.50.11090">
    <property type="match status" value="1"/>
</dbReference>
<evidence type="ECO:0000313" key="4">
    <source>
        <dbReference type="Proteomes" id="UP001172778"/>
    </source>
</evidence>
<dbReference type="InterPro" id="IPR001173">
    <property type="entry name" value="Glyco_trans_2-like"/>
</dbReference>
<dbReference type="Gene3D" id="3.40.50.2000">
    <property type="entry name" value="Glycogen Phosphorylase B"/>
    <property type="match status" value="1"/>
</dbReference>
<dbReference type="Proteomes" id="UP001172778">
    <property type="component" value="Unassembled WGS sequence"/>
</dbReference>
<dbReference type="Pfam" id="PF13692">
    <property type="entry name" value="Glyco_trans_1_4"/>
    <property type="match status" value="1"/>
</dbReference>
<comment type="caution">
    <text evidence="3">The sequence shown here is derived from an EMBL/GenBank/DDBJ whole genome shotgun (WGS) entry which is preliminary data.</text>
</comment>
<accession>A0ABT7DRU4</accession>
<protein>
    <submittedName>
        <fullName evidence="3">Glycosyltransferase</fullName>
        <ecNumber evidence="3">2.4.-.-</ecNumber>
    </submittedName>
</protein>
<keyword evidence="3" id="KW-0328">Glycosyltransferase</keyword>
<organism evidence="3 4">
    <name type="scientific">Parachitinimonas caeni</name>
    <dbReference type="NCBI Taxonomy" id="3031301"/>
    <lineage>
        <taxon>Bacteria</taxon>
        <taxon>Pseudomonadati</taxon>
        <taxon>Pseudomonadota</taxon>
        <taxon>Betaproteobacteria</taxon>
        <taxon>Neisseriales</taxon>
        <taxon>Chitinibacteraceae</taxon>
        <taxon>Parachitinimonas</taxon>
    </lineage>
</organism>
<reference evidence="3" key="1">
    <citation type="submission" date="2023-03" db="EMBL/GenBank/DDBJ databases">
        <title>Chitinimonas shenzhenensis gen. nov., sp. nov., a novel member of family Burkholderiaceae isolated from activated sludge collected in Shen Zhen, China.</title>
        <authorList>
            <person name="Wang X."/>
        </authorList>
    </citation>
    <scope>NUCLEOTIDE SEQUENCE</scope>
    <source>
        <strain evidence="3">DQS-5</strain>
    </source>
</reference>
<dbReference type="SUPFAM" id="SSF53448">
    <property type="entry name" value="Nucleotide-diphospho-sugar transferases"/>
    <property type="match status" value="1"/>
</dbReference>
<dbReference type="InterPro" id="IPR029044">
    <property type="entry name" value="Nucleotide-diphossugar_trans"/>
</dbReference>
<name>A0ABT7DRU4_9NEIS</name>
<dbReference type="PANTHER" id="PTHR43179">
    <property type="entry name" value="RHAMNOSYLTRANSFERASE WBBL"/>
    <property type="match status" value="1"/>
</dbReference>
<dbReference type="SUPFAM" id="SSF53756">
    <property type="entry name" value="UDP-Glycosyltransferase/glycogen phosphorylase"/>
    <property type="match status" value="1"/>
</dbReference>
<evidence type="ECO:0000256" key="1">
    <source>
        <dbReference type="SAM" id="Coils"/>
    </source>
</evidence>
<evidence type="ECO:0000313" key="3">
    <source>
        <dbReference type="EMBL" id="MDK2122793.1"/>
    </source>
</evidence>
<dbReference type="EMBL" id="JARRAF010000002">
    <property type="protein sequence ID" value="MDK2122793.1"/>
    <property type="molecule type" value="Genomic_DNA"/>
</dbReference>
<dbReference type="Gene3D" id="3.90.550.10">
    <property type="entry name" value="Spore Coat Polysaccharide Biosynthesis Protein SpsA, Chain A"/>
    <property type="match status" value="1"/>
</dbReference>